<keyword evidence="2 8" id="KW-0547">Nucleotide-binding</keyword>
<dbReference type="NCBIfam" id="TIGR00231">
    <property type="entry name" value="small_GTP"/>
    <property type="match status" value="1"/>
</dbReference>
<evidence type="ECO:0000256" key="9">
    <source>
        <dbReference type="PIRSR" id="PIRSR606689-2"/>
    </source>
</evidence>
<dbReference type="SUPFAM" id="SSF52540">
    <property type="entry name" value="P-loop containing nucleoside triphosphate hydrolases"/>
    <property type="match status" value="1"/>
</dbReference>
<dbReference type="InterPro" id="IPR024156">
    <property type="entry name" value="Small_GTPase_ARF"/>
</dbReference>
<name>A0A8K1G2U0_9PASS</name>
<dbReference type="Proteomes" id="UP000796761">
    <property type="component" value="Unassembled WGS sequence"/>
</dbReference>
<dbReference type="InterPro" id="IPR005225">
    <property type="entry name" value="Small_GTP-bd"/>
</dbReference>
<comment type="subunit">
    <text evidence="5">Interacts with ARL14EP.</text>
</comment>
<evidence type="ECO:0000256" key="3">
    <source>
        <dbReference type="ARBA" id="ARBA00023134"/>
    </source>
</evidence>
<dbReference type="PROSITE" id="PS51417">
    <property type="entry name" value="ARF"/>
    <property type="match status" value="1"/>
</dbReference>
<sequence>MGLQNAKASSGKRTNILMLGLDSAGKSTLLYKFRYKDAFLTMPTIGFNVDMIDAGKGFTLTFWDVGGQKKMRELWSNFLEGTHALLYVVDSSDKRRLEESRREFELILKSDSMKNVPVVVLANKQDLPGALNAEDITRRFKMKKYCSDRNWYVQPCCAITGQGLAEAFQRVATFARQYSKSKETFTTLKELNACQGFLSSTSGDS</sequence>
<dbReference type="PROSITE" id="PS51419">
    <property type="entry name" value="RAB"/>
    <property type="match status" value="1"/>
</dbReference>
<dbReference type="GO" id="GO:0003924">
    <property type="term" value="F:GTPase activity"/>
    <property type="evidence" value="ECO:0007669"/>
    <property type="project" value="InterPro"/>
</dbReference>
<accession>A0A8K1G2U0</accession>
<dbReference type="InterPro" id="IPR006689">
    <property type="entry name" value="Small_GTPase_ARF/SAR"/>
</dbReference>
<dbReference type="FunFam" id="3.40.50.300:FF:000412">
    <property type="entry name" value="ADP-ribosylation factor 1"/>
    <property type="match status" value="1"/>
</dbReference>
<dbReference type="CDD" id="cd04156">
    <property type="entry name" value="ARLTS1"/>
    <property type="match status" value="1"/>
</dbReference>
<gene>
    <name evidence="10" type="ORF">HGM15179_016585</name>
</gene>
<dbReference type="PANTHER" id="PTHR11711">
    <property type="entry name" value="ADP RIBOSYLATION FACTOR-RELATED"/>
    <property type="match status" value="1"/>
</dbReference>
<evidence type="ECO:0000256" key="8">
    <source>
        <dbReference type="PIRSR" id="PIRSR606689-1"/>
    </source>
</evidence>
<feature type="binding site" evidence="9">
    <location>
        <position position="27"/>
    </location>
    <ligand>
        <name>Mg(2+)</name>
        <dbReference type="ChEBI" id="CHEBI:18420"/>
    </ligand>
</feature>
<evidence type="ECO:0000313" key="10">
    <source>
        <dbReference type="EMBL" id="TRZ10525.1"/>
    </source>
</evidence>
<reference evidence="10" key="1">
    <citation type="submission" date="2019-04" db="EMBL/GenBank/DDBJ databases">
        <title>Genome assembly of Zosterops borbonicus 15179.</title>
        <authorList>
            <person name="Leroy T."/>
            <person name="Anselmetti Y."/>
            <person name="Tilak M.-K."/>
            <person name="Nabholz B."/>
        </authorList>
    </citation>
    <scope>NUCLEOTIDE SEQUENCE</scope>
    <source>
        <strain evidence="10">HGM_15179</strain>
        <tissue evidence="10">Muscle</tissue>
    </source>
</reference>
<keyword evidence="9" id="KW-0479">Metal-binding</keyword>
<keyword evidence="11" id="KW-1185">Reference proteome</keyword>
<dbReference type="GO" id="GO:0046872">
    <property type="term" value="F:metal ion binding"/>
    <property type="evidence" value="ECO:0007669"/>
    <property type="project" value="UniProtKB-KW"/>
</dbReference>
<comment type="function">
    <text evidence="4">GTPase that recruits MYO1E to MHC class II-containing vesicles via the effector protein ARL14EP and hence controls the movement of these vesicles along the actin cytoskeleton in dendritic cells.</text>
</comment>
<dbReference type="GO" id="GO:0030010">
    <property type="term" value="P:establishment of cell polarity"/>
    <property type="evidence" value="ECO:0007669"/>
    <property type="project" value="UniProtKB-ARBA"/>
</dbReference>
<feature type="binding site" evidence="8">
    <location>
        <position position="67"/>
    </location>
    <ligand>
        <name>GTP</name>
        <dbReference type="ChEBI" id="CHEBI:37565"/>
    </ligand>
</feature>
<feature type="binding site" evidence="9">
    <location>
        <position position="44"/>
    </location>
    <ligand>
        <name>Mg(2+)</name>
        <dbReference type="ChEBI" id="CHEBI:18420"/>
    </ligand>
</feature>
<dbReference type="InterPro" id="IPR027417">
    <property type="entry name" value="P-loop_NTPase"/>
</dbReference>
<keyword evidence="9" id="KW-0460">Magnesium</keyword>
<dbReference type="SMART" id="SM00177">
    <property type="entry name" value="ARF"/>
    <property type="match status" value="1"/>
</dbReference>
<dbReference type="GO" id="GO:0005525">
    <property type="term" value="F:GTP binding"/>
    <property type="evidence" value="ECO:0007669"/>
    <property type="project" value="UniProtKB-KW"/>
</dbReference>
<dbReference type="OrthoDB" id="6228084at2759"/>
<evidence type="ECO:0000256" key="2">
    <source>
        <dbReference type="ARBA" id="ARBA00022741"/>
    </source>
</evidence>
<proteinExistence type="inferred from homology"/>
<dbReference type="EMBL" id="SWJQ01000847">
    <property type="protein sequence ID" value="TRZ10525.1"/>
    <property type="molecule type" value="Genomic_DNA"/>
</dbReference>
<keyword evidence="3 8" id="KW-0342">GTP-binding</keyword>
<evidence type="ECO:0000313" key="11">
    <source>
        <dbReference type="Proteomes" id="UP000796761"/>
    </source>
</evidence>
<evidence type="ECO:0000256" key="4">
    <source>
        <dbReference type="ARBA" id="ARBA00054077"/>
    </source>
</evidence>
<evidence type="ECO:0000256" key="7">
    <source>
        <dbReference type="ARBA" id="ARBA00077764"/>
    </source>
</evidence>
<dbReference type="Pfam" id="PF00025">
    <property type="entry name" value="Arf"/>
    <property type="match status" value="1"/>
</dbReference>
<organism evidence="10 11">
    <name type="scientific">Zosterops borbonicus</name>
    <dbReference type="NCBI Taxonomy" id="364589"/>
    <lineage>
        <taxon>Eukaryota</taxon>
        <taxon>Metazoa</taxon>
        <taxon>Chordata</taxon>
        <taxon>Craniata</taxon>
        <taxon>Vertebrata</taxon>
        <taxon>Euteleostomi</taxon>
        <taxon>Archelosauria</taxon>
        <taxon>Archosauria</taxon>
        <taxon>Dinosauria</taxon>
        <taxon>Saurischia</taxon>
        <taxon>Theropoda</taxon>
        <taxon>Coelurosauria</taxon>
        <taxon>Aves</taxon>
        <taxon>Neognathae</taxon>
        <taxon>Neoaves</taxon>
        <taxon>Telluraves</taxon>
        <taxon>Australaves</taxon>
        <taxon>Passeriformes</taxon>
        <taxon>Sylvioidea</taxon>
        <taxon>Zosteropidae</taxon>
        <taxon>Zosterops</taxon>
    </lineage>
</organism>
<dbReference type="SMART" id="SM00175">
    <property type="entry name" value="RAB"/>
    <property type="match status" value="1"/>
</dbReference>
<feature type="binding site" evidence="8">
    <location>
        <begin position="123"/>
        <end position="126"/>
    </location>
    <ligand>
        <name>GTP</name>
        <dbReference type="ChEBI" id="CHEBI:37565"/>
    </ligand>
</feature>
<dbReference type="AlphaFoldDB" id="A0A8K1G2U0"/>
<evidence type="ECO:0000256" key="1">
    <source>
        <dbReference type="ARBA" id="ARBA00010290"/>
    </source>
</evidence>
<dbReference type="Gene3D" id="3.40.50.300">
    <property type="entry name" value="P-loop containing nucleotide triphosphate hydrolases"/>
    <property type="match status" value="1"/>
</dbReference>
<evidence type="ECO:0000256" key="5">
    <source>
        <dbReference type="ARBA" id="ARBA00061881"/>
    </source>
</evidence>
<protein>
    <recommendedName>
        <fullName evidence="6">ADP-ribosylation factor-like protein 14</fullName>
    </recommendedName>
    <alternativeName>
        <fullName evidence="7">ADP-ribosylation factor 7</fullName>
    </alternativeName>
</protein>
<dbReference type="PRINTS" id="PR00449">
    <property type="entry name" value="RASTRNSFRMNG"/>
</dbReference>
<comment type="caution">
    <text evidence="10">The sequence shown here is derived from an EMBL/GenBank/DDBJ whole genome shotgun (WGS) entry which is preliminary data.</text>
</comment>
<evidence type="ECO:0000256" key="6">
    <source>
        <dbReference type="ARBA" id="ARBA00072405"/>
    </source>
</evidence>
<dbReference type="SMART" id="SM00178">
    <property type="entry name" value="SAR"/>
    <property type="match status" value="1"/>
</dbReference>
<feature type="binding site" evidence="8">
    <location>
        <begin position="20"/>
        <end position="27"/>
    </location>
    <ligand>
        <name>GTP</name>
        <dbReference type="ChEBI" id="CHEBI:37565"/>
    </ligand>
</feature>
<comment type="similarity">
    <text evidence="1">Belongs to the small GTPase superfamily. Arf family.</text>
</comment>